<reference evidence="1" key="1">
    <citation type="submission" date="2022-12" db="EMBL/GenBank/DDBJ databases">
        <authorList>
            <person name="Petersen C."/>
        </authorList>
    </citation>
    <scope>NUCLEOTIDE SEQUENCE</scope>
    <source>
        <strain evidence="1">IBT 29677</strain>
    </source>
</reference>
<proteinExistence type="predicted"/>
<dbReference type="EMBL" id="JAPZBU010000005">
    <property type="protein sequence ID" value="KAJ5404499.1"/>
    <property type="molecule type" value="Genomic_DNA"/>
</dbReference>
<evidence type="ECO:0000313" key="2">
    <source>
        <dbReference type="Proteomes" id="UP001147747"/>
    </source>
</evidence>
<keyword evidence="2" id="KW-1185">Reference proteome</keyword>
<dbReference type="GeneID" id="81367987"/>
<name>A0A9W9W6R1_9EURO</name>
<sequence length="69" mass="7894">MAATELQTLLFIFTSESWFYGGGTAFVCFFYNGEGEIFFDGGEQLYKFAKLFKLKTLNLNALEQTICIR</sequence>
<comment type="caution">
    <text evidence="1">The sequence shown here is derived from an EMBL/GenBank/DDBJ whole genome shotgun (WGS) entry which is preliminary data.</text>
</comment>
<organism evidence="1 2">
    <name type="scientific">Penicillium cosmopolitanum</name>
    <dbReference type="NCBI Taxonomy" id="1131564"/>
    <lineage>
        <taxon>Eukaryota</taxon>
        <taxon>Fungi</taxon>
        <taxon>Dikarya</taxon>
        <taxon>Ascomycota</taxon>
        <taxon>Pezizomycotina</taxon>
        <taxon>Eurotiomycetes</taxon>
        <taxon>Eurotiomycetidae</taxon>
        <taxon>Eurotiales</taxon>
        <taxon>Aspergillaceae</taxon>
        <taxon>Penicillium</taxon>
    </lineage>
</organism>
<dbReference type="Proteomes" id="UP001147747">
    <property type="component" value="Unassembled WGS sequence"/>
</dbReference>
<protein>
    <submittedName>
        <fullName evidence="1">Uncharacterized protein</fullName>
    </submittedName>
</protein>
<dbReference type="OrthoDB" id="2935237at2759"/>
<dbReference type="RefSeq" id="XP_056491741.1">
    <property type="nucleotide sequence ID" value="XM_056629007.1"/>
</dbReference>
<gene>
    <name evidence="1" type="ORF">N7509_004370</name>
</gene>
<evidence type="ECO:0000313" key="1">
    <source>
        <dbReference type="EMBL" id="KAJ5404499.1"/>
    </source>
</evidence>
<dbReference type="AlphaFoldDB" id="A0A9W9W6R1"/>
<reference evidence="1" key="2">
    <citation type="journal article" date="2023" name="IMA Fungus">
        <title>Comparative genomic study of the Penicillium genus elucidates a diverse pangenome and 15 lateral gene transfer events.</title>
        <authorList>
            <person name="Petersen C."/>
            <person name="Sorensen T."/>
            <person name="Nielsen M.R."/>
            <person name="Sondergaard T.E."/>
            <person name="Sorensen J.L."/>
            <person name="Fitzpatrick D.A."/>
            <person name="Frisvad J.C."/>
            <person name="Nielsen K.L."/>
        </authorList>
    </citation>
    <scope>NUCLEOTIDE SEQUENCE</scope>
    <source>
        <strain evidence="1">IBT 29677</strain>
    </source>
</reference>
<accession>A0A9W9W6R1</accession>